<reference evidence="3" key="1">
    <citation type="journal article" date="2023" name="Nat. Microbiol.">
        <title>Babesia duncani multi-omics identifies virulence factors and drug targets.</title>
        <authorList>
            <person name="Singh P."/>
            <person name="Lonardi S."/>
            <person name="Liang Q."/>
            <person name="Vydyam P."/>
            <person name="Khabirova E."/>
            <person name="Fang T."/>
            <person name="Gihaz S."/>
            <person name="Thekkiniath J."/>
            <person name="Munshi M."/>
            <person name="Abel S."/>
            <person name="Ciampossin L."/>
            <person name="Batugedara G."/>
            <person name="Gupta M."/>
            <person name="Lu X.M."/>
            <person name="Lenz T."/>
            <person name="Chakravarty S."/>
            <person name="Cornillot E."/>
            <person name="Hu Y."/>
            <person name="Ma W."/>
            <person name="Gonzalez L.M."/>
            <person name="Sanchez S."/>
            <person name="Estrada K."/>
            <person name="Sanchez-Flores A."/>
            <person name="Montero E."/>
            <person name="Harb O.S."/>
            <person name="Le Roch K.G."/>
            <person name="Mamoun C.B."/>
        </authorList>
    </citation>
    <scope>NUCLEOTIDE SEQUENCE</scope>
    <source>
        <strain evidence="3">WA1</strain>
    </source>
</reference>
<evidence type="ECO:0000256" key="1">
    <source>
        <dbReference type="SAM" id="Coils"/>
    </source>
</evidence>
<feature type="region of interest" description="Disordered" evidence="2">
    <location>
        <begin position="50"/>
        <end position="70"/>
    </location>
</feature>
<evidence type="ECO:0000313" key="3">
    <source>
        <dbReference type="EMBL" id="KAK2195887.1"/>
    </source>
</evidence>
<dbReference type="AlphaFoldDB" id="A0AAD9PK27"/>
<dbReference type="Proteomes" id="UP001214638">
    <property type="component" value="Unassembled WGS sequence"/>
</dbReference>
<feature type="coiled-coil region" evidence="1">
    <location>
        <begin position="122"/>
        <end position="149"/>
    </location>
</feature>
<feature type="region of interest" description="Disordered" evidence="2">
    <location>
        <begin position="1"/>
        <end position="26"/>
    </location>
</feature>
<sequence length="571" mass="65037">MFNSRKLVLRKESKAQGISRPSNTQTSASVDYIEVVPGVSCFSDNKPKRGLKFSGQNSTPSESLSQNAKPDHMTFDTIGQEAYGVTAKPGLGPLDQSFNVAEHLKSKMSTLHAQVVSCANSITETRSALESTRQRLASLEQTLEQVQGTSEPFFDFEKFTATCIGLHSSKAHAIESELDKTFDNRIAFSDWMCRVRVWYLLDLLYYAGYSRTHYTSDLHNLVKPDGFLQSESTIEAVDARISRVVEIHEQWISKCKSLHANLTCDEEIDHYMLHRTPLIPPFEQLALLYNEKMNLDPINDKLMENVAPPWDSVKVLDKLDHFVDKCGAELDVNISQAFSCIYCLYQRLDLLKLDPLARKDVDVFIPWKTISDKWEINSPMSSIIIGAIHNVCKSWSMDSDAETRQLAELCLMFCGKDLARDRMLSHEFTNVLEYLLKIYRIPLVGFKNANTTPMEESVRQVLLNYYIVIACNILTMQCIISTEAAYNLVFNTVFLNDILPLLRIKCSRDALEMLIFAFRFSKLSVPKSWGEGRGTRIFKAKLRIIAETEWADTEWLDPTEYTRRLDAMGLC</sequence>
<evidence type="ECO:0000313" key="4">
    <source>
        <dbReference type="Proteomes" id="UP001214638"/>
    </source>
</evidence>
<keyword evidence="4" id="KW-1185">Reference proteome</keyword>
<dbReference type="RefSeq" id="XP_067802730.1">
    <property type="nucleotide sequence ID" value="XM_067947508.1"/>
</dbReference>
<accession>A0AAD9PK27</accession>
<dbReference type="GeneID" id="94336783"/>
<evidence type="ECO:0000256" key="2">
    <source>
        <dbReference type="SAM" id="MobiDB-lite"/>
    </source>
</evidence>
<gene>
    <name evidence="3" type="ORF">BdWA1_002485</name>
</gene>
<keyword evidence="1" id="KW-0175">Coiled coil</keyword>
<feature type="compositionally biased region" description="Polar residues" evidence="2">
    <location>
        <begin position="54"/>
        <end position="68"/>
    </location>
</feature>
<comment type="caution">
    <text evidence="3">The sequence shown here is derived from an EMBL/GenBank/DDBJ whole genome shotgun (WGS) entry which is preliminary data.</text>
</comment>
<dbReference type="KEGG" id="bdw:94336783"/>
<protein>
    <submittedName>
        <fullName evidence="3">Uncharacterized protein</fullName>
    </submittedName>
</protein>
<name>A0AAD9PK27_9APIC</name>
<dbReference type="EMBL" id="JALLKP010000003">
    <property type="protein sequence ID" value="KAK2195887.1"/>
    <property type="molecule type" value="Genomic_DNA"/>
</dbReference>
<organism evidence="3 4">
    <name type="scientific">Babesia duncani</name>
    <dbReference type="NCBI Taxonomy" id="323732"/>
    <lineage>
        <taxon>Eukaryota</taxon>
        <taxon>Sar</taxon>
        <taxon>Alveolata</taxon>
        <taxon>Apicomplexa</taxon>
        <taxon>Aconoidasida</taxon>
        <taxon>Piroplasmida</taxon>
        <taxon>Babesiidae</taxon>
        <taxon>Babesia</taxon>
    </lineage>
</organism>
<proteinExistence type="predicted"/>